<evidence type="ECO:0000256" key="1">
    <source>
        <dbReference type="ARBA" id="ARBA00006484"/>
    </source>
</evidence>
<dbReference type="PANTHER" id="PTHR42901">
    <property type="entry name" value="ALCOHOL DEHYDROGENASE"/>
    <property type="match status" value="1"/>
</dbReference>
<keyword evidence="4" id="KW-0472">Membrane</keyword>
<dbReference type="Proteomes" id="UP000824074">
    <property type="component" value="Unassembled WGS sequence"/>
</dbReference>
<dbReference type="EMBL" id="DVMT01000012">
    <property type="protein sequence ID" value="HIU39827.1"/>
    <property type="molecule type" value="Genomic_DNA"/>
</dbReference>
<dbReference type="AlphaFoldDB" id="A0A9D1IM53"/>
<dbReference type="GO" id="GO:0016491">
    <property type="term" value="F:oxidoreductase activity"/>
    <property type="evidence" value="ECO:0007669"/>
    <property type="project" value="UniProtKB-KW"/>
</dbReference>
<dbReference type="Pfam" id="PF00106">
    <property type="entry name" value="adh_short"/>
    <property type="match status" value="1"/>
</dbReference>
<gene>
    <name evidence="5" type="ORF">IAB68_00805</name>
</gene>
<evidence type="ECO:0000256" key="4">
    <source>
        <dbReference type="SAM" id="Phobius"/>
    </source>
</evidence>
<dbReference type="InterPro" id="IPR002347">
    <property type="entry name" value="SDR_fam"/>
</dbReference>
<keyword evidence="4" id="KW-1133">Transmembrane helix</keyword>
<evidence type="ECO:0000256" key="2">
    <source>
        <dbReference type="ARBA" id="ARBA00023002"/>
    </source>
</evidence>
<accession>A0A9D1IM53</accession>
<comment type="caution">
    <text evidence="5">The sequence shown here is derived from an EMBL/GenBank/DDBJ whole genome shotgun (WGS) entry which is preliminary data.</text>
</comment>
<sequence length="274" mass="30741">MLEGDNQQAKFLNFTFVLKVLITGAAGGIGYLTALTLAERGYDVYLTCHTNKEVLNTKEKLDDYKNINVLKVDVTKEDDVKKVLSLNVDVLVSNAAKAVGGSIIELDEKKIKDNFEVNVFSNFALIKRVLRQMVEKDSGRIVVMSSLASVVPIPFGGVYSATKASISSMVKSLQKELFLMGTNVKVVLVEPGLYHTGFNQVLVDSKYNNGKYFNDIEEELYNLEHSFLRLFEVKKLDSVVIRIVRAIEDENPKSTYKVPFFQSVLARIYSIFKS</sequence>
<dbReference type="PRINTS" id="PR00080">
    <property type="entry name" value="SDRFAMILY"/>
</dbReference>
<feature type="transmembrane region" description="Helical" evidence="4">
    <location>
        <begin position="12"/>
        <end position="32"/>
    </location>
</feature>
<dbReference type="InterPro" id="IPR036291">
    <property type="entry name" value="NAD(P)-bd_dom_sf"/>
</dbReference>
<keyword evidence="2" id="KW-0560">Oxidoreductase</keyword>
<proteinExistence type="inferred from homology"/>
<reference evidence="5" key="1">
    <citation type="submission" date="2020-10" db="EMBL/GenBank/DDBJ databases">
        <authorList>
            <person name="Gilroy R."/>
        </authorList>
    </citation>
    <scope>NUCLEOTIDE SEQUENCE</scope>
    <source>
        <strain evidence="5">CHK193-30670</strain>
    </source>
</reference>
<dbReference type="PROSITE" id="PS00061">
    <property type="entry name" value="ADH_SHORT"/>
    <property type="match status" value="1"/>
</dbReference>
<reference evidence="5" key="2">
    <citation type="journal article" date="2021" name="PeerJ">
        <title>Extensive microbial diversity within the chicken gut microbiome revealed by metagenomics and culture.</title>
        <authorList>
            <person name="Gilroy R."/>
            <person name="Ravi A."/>
            <person name="Getino M."/>
            <person name="Pursley I."/>
            <person name="Horton D.L."/>
            <person name="Alikhan N.F."/>
            <person name="Baker D."/>
            <person name="Gharbi K."/>
            <person name="Hall N."/>
            <person name="Watson M."/>
            <person name="Adriaenssens E.M."/>
            <person name="Foster-Nyarko E."/>
            <person name="Jarju S."/>
            <person name="Secka A."/>
            <person name="Antonio M."/>
            <person name="Oren A."/>
            <person name="Chaudhuri R.R."/>
            <person name="La Ragione R."/>
            <person name="Hildebrand F."/>
            <person name="Pallen M.J."/>
        </authorList>
    </citation>
    <scope>NUCLEOTIDE SEQUENCE</scope>
    <source>
        <strain evidence="5">CHK193-30670</strain>
    </source>
</reference>
<name>A0A9D1IM53_9FIRM</name>
<protein>
    <submittedName>
        <fullName evidence="5">SDR family NAD(P)-dependent oxidoreductase</fullName>
    </submittedName>
</protein>
<dbReference type="PANTHER" id="PTHR42901:SF1">
    <property type="entry name" value="ALCOHOL DEHYDROGENASE"/>
    <property type="match status" value="1"/>
</dbReference>
<comment type="similarity">
    <text evidence="1 3">Belongs to the short-chain dehydrogenases/reductases (SDR) family.</text>
</comment>
<keyword evidence="4" id="KW-0812">Transmembrane</keyword>
<dbReference type="SUPFAM" id="SSF51735">
    <property type="entry name" value="NAD(P)-binding Rossmann-fold domains"/>
    <property type="match status" value="1"/>
</dbReference>
<evidence type="ECO:0000313" key="5">
    <source>
        <dbReference type="EMBL" id="HIU39827.1"/>
    </source>
</evidence>
<evidence type="ECO:0000313" key="6">
    <source>
        <dbReference type="Proteomes" id="UP000824074"/>
    </source>
</evidence>
<dbReference type="PRINTS" id="PR00081">
    <property type="entry name" value="GDHRDH"/>
</dbReference>
<dbReference type="Gene3D" id="3.40.50.720">
    <property type="entry name" value="NAD(P)-binding Rossmann-like Domain"/>
    <property type="match status" value="1"/>
</dbReference>
<evidence type="ECO:0000256" key="3">
    <source>
        <dbReference type="RuleBase" id="RU000363"/>
    </source>
</evidence>
<organism evidence="5 6">
    <name type="scientific">Candidatus Aphodocola excrementigallinarum</name>
    <dbReference type="NCBI Taxonomy" id="2840670"/>
    <lineage>
        <taxon>Bacteria</taxon>
        <taxon>Bacillati</taxon>
        <taxon>Bacillota</taxon>
        <taxon>Bacilli</taxon>
        <taxon>Candidatus Aphodocola</taxon>
    </lineage>
</organism>
<dbReference type="InterPro" id="IPR020904">
    <property type="entry name" value="Sc_DH/Rdtase_CS"/>
</dbReference>